<evidence type="ECO:0000256" key="2">
    <source>
        <dbReference type="ARBA" id="ARBA00022618"/>
    </source>
</evidence>
<proteinExistence type="inferred from homology"/>
<dbReference type="GO" id="GO:0050511">
    <property type="term" value="F:undecaprenyldiphospho-muramoylpentapeptide beta-N-acetylglucosaminyltransferase activity"/>
    <property type="evidence" value="ECO:0007669"/>
    <property type="project" value="UniProtKB-UniRule"/>
</dbReference>
<keyword evidence="6 10" id="KW-0573">Peptidoglycan synthesis</keyword>
<dbReference type="GO" id="GO:0008360">
    <property type="term" value="P:regulation of cell shape"/>
    <property type="evidence" value="ECO:0007669"/>
    <property type="project" value="UniProtKB-KW"/>
</dbReference>
<dbReference type="EC" id="2.4.1.227" evidence="10"/>
<comment type="pathway">
    <text evidence="10">Cell wall biogenesis; peptidoglycan biosynthesis.</text>
</comment>
<feature type="binding site" evidence="10">
    <location>
        <position position="306"/>
    </location>
    <ligand>
        <name>UDP-N-acetyl-alpha-D-glucosamine</name>
        <dbReference type="ChEBI" id="CHEBI:57705"/>
    </ligand>
</feature>
<dbReference type="InterPro" id="IPR004276">
    <property type="entry name" value="GlycoTrans_28_N"/>
</dbReference>
<dbReference type="EMBL" id="MFDH01000037">
    <property type="protein sequence ID" value="OGE34269.1"/>
    <property type="molecule type" value="Genomic_DNA"/>
</dbReference>
<dbReference type="AlphaFoldDB" id="A0A1F5K036"/>
<keyword evidence="2 10" id="KW-0132">Cell division</keyword>
<evidence type="ECO:0000256" key="10">
    <source>
        <dbReference type="HAMAP-Rule" id="MF_00033"/>
    </source>
</evidence>
<comment type="caution">
    <text evidence="13">The sequence shown here is derived from an EMBL/GenBank/DDBJ whole genome shotgun (WGS) entry which is preliminary data.</text>
</comment>
<keyword evidence="5 10" id="KW-0133">Cell shape</keyword>
<evidence type="ECO:0000256" key="1">
    <source>
        <dbReference type="ARBA" id="ARBA00022475"/>
    </source>
</evidence>
<reference evidence="13 14" key="1">
    <citation type="journal article" date="2016" name="Nat. Commun.">
        <title>Thousands of microbial genomes shed light on interconnected biogeochemical processes in an aquifer system.</title>
        <authorList>
            <person name="Anantharaman K."/>
            <person name="Brown C.T."/>
            <person name="Hug L.A."/>
            <person name="Sharon I."/>
            <person name="Castelle C.J."/>
            <person name="Probst A.J."/>
            <person name="Thomas B.C."/>
            <person name="Singh A."/>
            <person name="Wilkins M.J."/>
            <person name="Karaoz U."/>
            <person name="Brodie E.L."/>
            <person name="Williams K.H."/>
            <person name="Hubbard S.S."/>
            <person name="Banfield J.F."/>
        </authorList>
    </citation>
    <scope>NUCLEOTIDE SEQUENCE [LARGE SCALE GENOMIC DNA]</scope>
</reference>
<dbReference type="Proteomes" id="UP000176405">
    <property type="component" value="Unassembled WGS sequence"/>
</dbReference>
<evidence type="ECO:0000256" key="8">
    <source>
        <dbReference type="ARBA" id="ARBA00023306"/>
    </source>
</evidence>
<dbReference type="InterPro" id="IPR006009">
    <property type="entry name" value="GlcNAc_MurG"/>
</dbReference>
<keyword evidence="9 10" id="KW-0961">Cell wall biogenesis/degradation</keyword>
<evidence type="ECO:0000256" key="6">
    <source>
        <dbReference type="ARBA" id="ARBA00022984"/>
    </source>
</evidence>
<dbReference type="GO" id="GO:0005975">
    <property type="term" value="P:carbohydrate metabolic process"/>
    <property type="evidence" value="ECO:0007669"/>
    <property type="project" value="InterPro"/>
</dbReference>
<evidence type="ECO:0000256" key="4">
    <source>
        <dbReference type="ARBA" id="ARBA00022679"/>
    </source>
</evidence>
<feature type="binding site" evidence="10">
    <location>
        <position position="167"/>
    </location>
    <ligand>
        <name>UDP-N-acetyl-alpha-D-glucosamine</name>
        <dbReference type="ChEBI" id="CHEBI:57705"/>
    </ligand>
</feature>
<dbReference type="UniPathway" id="UPA00219"/>
<name>A0A1F5K036_9BACT</name>
<evidence type="ECO:0000313" key="14">
    <source>
        <dbReference type="Proteomes" id="UP000176405"/>
    </source>
</evidence>
<keyword evidence="4 10" id="KW-0808">Transferase</keyword>
<dbReference type="GO" id="GO:0051991">
    <property type="term" value="F:UDP-N-acetyl-D-glucosamine:N-acetylmuramoyl-L-alanyl-D-glutamyl-meso-2,6-diaminopimelyl-D-alanyl-D-alanine-diphosphoundecaprenol 4-beta-N-acetylglucosaminlytransferase activity"/>
    <property type="evidence" value="ECO:0007669"/>
    <property type="project" value="RHEA"/>
</dbReference>
<dbReference type="GO" id="GO:0009252">
    <property type="term" value="P:peptidoglycan biosynthetic process"/>
    <property type="evidence" value="ECO:0007669"/>
    <property type="project" value="UniProtKB-UniRule"/>
</dbReference>
<comment type="subcellular location">
    <subcellularLocation>
        <location evidence="10">Cell membrane</location>
        <topology evidence="10">Peripheral membrane protein</topology>
        <orientation evidence="10">Cytoplasmic side</orientation>
    </subcellularLocation>
</comment>
<evidence type="ECO:0000256" key="7">
    <source>
        <dbReference type="ARBA" id="ARBA00023136"/>
    </source>
</evidence>
<dbReference type="PANTHER" id="PTHR21015">
    <property type="entry name" value="UDP-N-ACETYLGLUCOSAMINE--N-ACETYLMURAMYL-(PENTAPEPTIDE) PYROPHOSPHORYL-UNDECAPRENOL N-ACETYLGLUCOSAMINE TRANSFERASE 1"/>
    <property type="match status" value="1"/>
</dbReference>
<dbReference type="Pfam" id="PF04101">
    <property type="entry name" value="Glyco_tran_28_C"/>
    <property type="match status" value="1"/>
</dbReference>
<accession>A0A1F5K036</accession>
<evidence type="ECO:0000256" key="3">
    <source>
        <dbReference type="ARBA" id="ARBA00022676"/>
    </source>
</evidence>
<comment type="catalytic activity">
    <reaction evidence="10">
        <text>di-trans,octa-cis-undecaprenyl diphospho-N-acetyl-alpha-D-muramoyl-L-alanyl-D-glutamyl-meso-2,6-diaminopimeloyl-D-alanyl-D-alanine + UDP-N-acetyl-alpha-D-glucosamine = di-trans,octa-cis-undecaprenyl diphospho-[N-acetyl-alpha-D-glucosaminyl-(1-&gt;4)]-N-acetyl-alpha-D-muramoyl-L-alanyl-D-glutamyl-meso-2,6-diaminopimeloyl-D-alanyl-D-alanine + UDP + H(+)</text>
        <dbReference type="Rhea" id="RHEA:31227"/>
        <dbReference type="ChEBI" id="CHEBI:15378"/>
        <dbReference type="ChEBI" id="CHEBI:57705"/>
        <dbReference type="ChEBI" id="CHEBI:58223"/>
        <dbReference type="ChEBI" id="CHEBI:61387"/>
        <dbReference type="ChEBI" id="CHEBI:61388"/>
        <dbReference type="EC" id="2.4.1.227"/>
    </reaction>
</comment>
<dbReference type="Gene3D" id="3.40.50.2000">
    <property type="entry name" value="Glycogen Phosphorylase B"/>
    <property type="match status" value="2"/>
</dbReference>
<feature type="domain" description="Glycosyltransferase family 28 N-terminal" evidence="11">
    <location>
        <begin position="6"/>
        <end position="145"/>
    </location>
</feature>
<dbReference type="SUPFAM" id="SSF53756">
    <property type="entry name" value="UDP-Glycosyltransferase/glycogen phosphorylase"/>
    <property type="match status" value="1"/>
</dbReference>
<comment type="function">
    <text evidence="10">Cell wall formation. Catalyzes the transfer of a GlcNAc subunit on undecaprenyl-pyrophosphoryl-MurNAc-pentapeptide (lipid intermediate I) to form undecaprenyl-pyrophosphoryl-MurNAc-(pentapeptide)GlcNAc (lipid intermediate II).</text>
</comment>
<comment type="caution">
    <text evidence="10">Lacks conserved residue(s) required for the propagation of feature annotation.</text>
</comment>
<keyword evidence="3 10" id="KW-0328">Glycosyltransferase</keyword>
<keyword evidence="8 10" id="KW-0131">Cell cycle</keyword>
<evidence type="ECO:0000256" key="9">
    <source>
        <dbReference type="ARBA" id="ARBA00023316"/>
    </source>
</evidence>
<dbReference type="PANTHER" id="PTHR21015:SF22">
    <property type="entry name" value="GLYCOSYLTRANSFERASE"/>
    <property type="match status" value="1"/>
</dbReference>
<gene>
    <name evidence="10" type="primary">murG</name>
    <name evidence="13" type="ORF">A3E45_04765</name>
</gene>
<dbReference type="CDD" id="cd03785">
    <property type="entry name" value="GT28_MurG"/>
    <property type="match status" value="1"/>
</dbReference>
<keyword evidence="7 10" id="KW-0472">Membrane</keyword>
<sequence>MKILITGAHFTPAQAVIEELQKEPDIKITYLGRKYTQEGDKSLSVESQILPKLGVKFIPVIAGRLQRSFTIYTIPSLFKVPLGALQSFYILLKDRPDVVLSFGGYVSVPVVISAWLLSIPIITHEQTLVSGLANTINSWFADKVAVSFPNHEARQNSKQVLTGNPIRREVLEPGGFGDEEIKKIAQLSDNGKLPLLLVTGGNQGSHVINLGVLGVLRELIDVACVVHQTGDSKFKDYDNLKEMQKTLKKPERYLVRKWLEAEEMGVILEGTDLVISRAGANTLLELAFLGIPALVIPIPYLHKNEQMVNAKYFEKLGLVRVLLQKELNPENLLSSVKDMLKNLPKLKEEAKEAGKVVVPDAAKRLALETILLANEDPPT</sequence>
<dbReference type="STRING" id="1797780.A3E45_04765"/>
<dbReference type="Pfam" id="PF03033">
    <property type="entry name" value="Glyco_transf_28"/>
    <property type="match status" value="1"/>
</dbReference>
<protein>
    <recommendedName>
        <fullName evidence="10">UDP-N-acetylglucosamine--N-acetylmuramyl-(pentapeptide) pyrophosphoryl-undecaprenol N-acetylglucosamine transferase</fullName>
        <ecNumber evidence="10">2.4.1.227</ecNumber>
    </recommendedName>
    <alternativeName>
        <fullName evidence="10">Undecaprenyl-PP-MurNAc-pentapeptide-UDPGlcNAc GlcNAc transferase</fullName>
    </alternativeName>
</protein>
<dbReference type="InterPro" id="IPR007235">
    <property type="entry name" value="Glyco_trans_28_C"/>
</dbReference>
<evidence type="ECO:0000313" key="13">
    <source>
        <dbReference type="EMBL" id="OGE34269.1"/>
    </source>
</evidence>
<evidence type="ECO:0000256" key="5">
    <source>
        <dbReference type="ARBA" id="ARBA00022960"/>
    </source>
</evidence>
<organism evidence="13 14">
    <name type="scientific">Candidatus Daviesbacteria bacterium RIFCSPHIGHO2_12_FULL_43_11</name>
    <dbReference type="NCBI Taxonomy" id="1797780"/>
    <lineage>
        <taxon>Bacteria</taxon>
        <taxon>Candidatus Daviesiibacteriota</taxon>
    </lineage>
</organism>
<dbReference type="HAMAP" id="MF_00033">
    <property type="entry name" value="MurG"/>
    <property type="match status" value="1"/>
</dbReference>
<evidence type="ECO:0000259" key="11">
    <source>
        <dbReference type="Pfam" id="PF03033"/>
    </source>
</evidence>
<dbReference type="GO" id="GO:0071555">
    <property type="term" value="P:cell wall organization"/>
    <property type="evidence" value="ECO:0007669"/>
    <property type="project" value="UniProtKB-KW"/>
</dbReference>
<keyword evidence="1 10" id="KW-1003">Cell membrane</keyword>
<comment type="similarity">
    <text evidence="10">Belongs to the glycosyltransferase 28 family. MurG subfamily.</text>
</comment>
<feature type="domain" description="Glycosyl transferase family 28 C-terminal" evidence="12">
    <location>
        <begin position="196"/>
        <end position="365"/>
    </location>
</feature>
<evidence type="ECO:0000259" key="12">
    <source>
        <dbReference type="Pfam" id="PF04101"/>
    </source>
</evidence>
<dbReference type="GO" id="GO:0051301">
    <property type="term" value="P:cell division"/>
    <property type="evidence" value="ECO:0007669"/>
    <property type="project" value="UniProtKB-KW"/>
</dbReference>
<dbReference type="GO" id="GO:0005886">
    <property type="term" value="C:plasma membrane"/>
    <property type="evidence" value="ECO:0007669"/>
    <property type="project" value="UniProtKB-SubCell"/>
</dbReference>